<name>A0A947GDN0_9HYPH</name>
<evidence type="ECO:0000259" key="1">
    <source>
        <dbReference type="SMART" id="SM01126"/>
    </source>
</evidence>
<dbReference type="EMBL" id="JAHHZF010000002">
    <property type="protein sequence ID" value="MBT9288440.1"/>
    <property type="molecule type" value="Genomic_DNA"/>
</dbReference>
<dbReference type="Pfam" id="PF12762">
    <property type="entry name" value="DDE_Tnp_IS1595"/>
    <property type="match status" value="1"/>
</dbReference>
<accession>A0A947GDN0</accession>
<sequence length="181" mass="21100">MNAMLETTYGTLRGPGRLVHIADQTGATIKGAVGTNLKRGSSFMPDQDRAFLSLRTNFCHYTDNHSLGEYVRDYTIHTNGIESVCSLLKRQIIGIHNWVSAKHLQRHLDEMTWRFNRRVMKVTGLMNDRFACVEGHLRHKDRSHGRRPEHRTAVRGRYRFRRSPQRFARVRPKEVAKNIEF</sequence>
<gene>
    <name evidence="2" type="ORF">KL771_03205</name>
</gene>
<feature type="domain" description="ISXO2-like transposase" evidence="1">
    <location>
        <begin position="4"/>
        <end position="116"/>
    </location>
</feature>
<protein>
    <submittedName>
        <fullName evidence="2">Transposase</fullName>
    </submittedName>
</protein>
<dbReference type="InterPro" id="IPR024445">
    <property type="entry name" value="Tnp_ISXO2-like"/>
</dbReference>
<comment type="caution">
    <text evidence="2">The sequence shown here is derived from an EMBL/GenBank/DDBJ whole genome shotgun (WGS) entry which is preliminary data.</text>
</comment>
<evidence type="ECO:0000313" key="3">
    <source>
        <dbReference type="Proteomes" id="UP000766595"/>
    </source>
</evidence>
<reference evidence="2 3" key="1">
    <citation type="submission" date="2021-06" db="EMBL/GenBank/DDBJ databases">
        <authorList>
            <person name="Grouzdev D.S."/>
            <person name="Koziaeva V."/>
        </authorList>
    </citation>
    <scope>NUCLEOTIDE SEQUENCE [LARGE SCALE GENOMIC DNA]</scope>
    <source>
        <strain evidence="2 3">22</strain>
    </source>
</reference>
<dbReference type="Proteomes" id="UP000766595">
    <property type="component" value="Unassembled WGS sequence"/>
</dbReference>
<dbReference type="AlphaFoldDB" id="A0A947GDN0"/>
<keyword evidence="3" id="KW-1185">Reference proteome</keyword>
<proteinExistence type="predicted"/>
<dbReference type="SMART" id="SM01126">
    <property type="entry name" value="DDE_Tnp_IS1595"/>
    <property type="match status" value="1"/>
</dbReference>
<evidence type="ECO:0000313" key="2">
    <source>
        <dbReference type="EMBL" id="MBT9288440.1"/>
    </source>
</evidence>
<organism evidence="2 3">
    <name type="scientific">Prosthecodimorpha staleyi</name>
    <dbReference type="NCBI Taxonomy" id="2840188"/>
    <lineage>
        <taxon>Bacteria</taxon>
        <taxon>Pseudomonadati</taxon>
        <taxon>Pseudomonadota</taxon>
        <taxon>Alphaproteobacteria</taxon>
        <taxon>Hyphomicrobiales</taxon>
        <taxon>Ancalomicrobiaceae</taxon>
        <taxon>Prosthecodimorpha</taxon>
    </lineage>
</organism>